<keyword evidence="1" id="KW-0732">Signal</keyword>
<dbReference type="RefSeq" id="WP_183961769.1">
    <property type="nucleotide sequence ID" value="NZ_JACHHP010000005.1"/>
</dbReference>
<comment type="caution">
    <text evidence="2">The sequence shown here is derived from an EMBL/GenBank/DDBJ whole genome shotgun (WGS) entry which is preliminary data.</text>
</comment>
<organism evidence="2 3">
    <name type="scientific">Chiayiivirga flava</name>
    <dbReference type="NCBI Taxonomy" id="659595"/>
    <lineage>
        <taxon>Bacteria</taxon>
        <taxon>Pseudomonadati</taxon>
        <taxon>Pseudomonadota</taxon>
        <taxon>Gammaproteobacteria</taxon>
        <taxon>Lysobacterales</taxon>
        <taxon>Lysobacteraceae</taxon>
        <taxon>Chiayiivirga</taxon>
    </lineage>
</organism>
<reference evidence="2 3" key="1">
    <citation type="submission" date="2020-08" db="EMBL/GenBank/DDBJ databases">
        <title>Genomic Encyclopedia of Type Strains, Phase IV (KMG-IV): sequencing the most valuable type-strain genomes for metagenomic binning, comparative biology and taxonomic classification.</title>
        <authorList>
            <person name="Goeker M."/>
        </authorList>
    </citation>
    <scope>NUCLEOTIDE SEQUENCE [LARGE SCALE GENOMIC DNA]</scope>
    <source>
        <strain evidence="2 3">DSM 24163</strain>
    </source>
</reference>
<dbReference type="EMBL" id="JACHHP010000005">
    <property type="protein sequence ID" value="MBB5209229.1"/>
    <property type="molecule type" value="Genomic_DNA"/>
</dbReference>
<dbReference type="PROSITE" id="PS51257">
    <property type="entry name" value="PROKAR_LIPOPROTEIN"/>
    <property type="match status" value="1"/>
</dbReference>
<accession>A0A7W8G1B1</accession>
<gene>
    <name evidence="2" type="ORF">HNQ52_002792</name>
</gene>
<feature type="chain" id="PRO_5030983601" description="Lipoprotein" evidence="1">
    <location>
        <begin position="18"/>
        <end position="102"/>
    </location>
</feature>
<feature type="signal peptide" evidence="1">
    <location>
        <begin position="1"/>
        <end position="17"/>
    </location>
</feature>
<protein>
    <recommendedName>
        <fullName evidence="4">Lipoprotein</fullName>
    </recommendedName>
</protein>
<evidence type="ECO:0000313" key="3">
    <source>
        <dbReference type="Proteomes" id="UP000521199"/>
    </source>
</evidence>
<sequence length="102" mass="10719">MKSGRFLAAMMCAGVLAGCGGRADQAATACEAAVAERLPGEQYAVDRPALVASAREEEEDVLLLKSGIVFKPGLPGEYRQQLECKVRFGGDAPAVIALAFVY</sequence>
<keyword evidence="3" id="KW-1185">Reference proteome</keyword>
<dbReference type="Proteomes" id="UP000521199">
    <property type="component" value="Unassembled WGS sequence"/>
</dbReference>
<dbReference type="AlphaFoldDB" id="A0A7W8G1B1"/>
<proteinExistence type="predicted"/>
<evidence type="ECO:0000313" key="2">
    <source>
        <dbReference type="EMBL" id="MBB5209229.1"/>
    </source>
</evidence>
<evidence type="ECO:0008006" key="4">
    <source>
        <dbReference type="Google" id="ProtNLM"/>
    </source>
</evidence>
<evidence type="ECO:0000256" key="1">
    <source>
        <dbReference type="SAM" id="SignalP"/>
    </source>
</evidence>
<name>A0A7W8G1B1_9GAMM</name>